<evidence type="ECO:0000313" key="2">
    <source>
        <dbReference type="Proteomes" id="UP001215398"/>
    </source>
</evidence>
<dbReference type="Pfam" id="PF16407">
    <property type="entry name" value="PKD_2"/>
    <property type="match status" value="1"/>
</dbReference>
<sequence length="549" mass="61808">MNIKNISTIIMGIIWFTSCYDDKSEYATNPIDEVKIEVSDEKTIYIGYLEELNIVPTITQGGKTDVKGLKYEWELSIIADMNEAEYQSISTEPELHEIINRPIANVPYSLRLTVTDTTNKEDLQYQYYWNVYVQSSFLDGLLISETNNNQTSDFTLIENKSLTVNYGNKEERIFRNILEKANGAPYTGLMTGLRYEMMGYANVGTHTNQVWAITNNGCVRFDTESFKENGNLEDGKILTYKPEGLKVYNFFKAQTFFYMNTNKGIYSFNAINSNIFGWIDAAASQYTINNAVVACNTSGDPYCTGMWLDKDKGKFVSYEGTYASPTYQDSYVANNLFDPCDMKNKSAIAGGMSTDRKTPTFLLKDDTSGEYAIYTFSRYVAAEGYYDDEWNWYETAPEIPASAKMKYDIPSSGKALIEKAVSIFFAHKEAIMYIATNDGIYCINFAGSTAIVETSPKYTPTSGEKITVAKLYQQGQYINDESSVISDSHVYPELELNNKAIIIATQKDTYEGKVYVVPMTQIGTGNLDISKALIYDGFGKILDVTTIGY</sequence>
<proteinExistence type="predicted"/>
<protein>
    <submittedName>
        <fullName evidence="1">PKD-like family lipoprotein</fullName>
    </submittedName>
</protein>
<evidence type="ECO:0000313" key="1">
    <source>
        <dbReference type="EMBL" id="MDC7136816.1"/>
    </source>
</evidence>
<dbReference type="EMBL" id="JAQPYS010000056">
    <property type="protein sequence ID" value="MDC7136816.1"/>
    <property type="molecule type" value="Genomic_DNA"/>
</dbReference>
<keyword evidence="2" id="KW-1185">Reference proteome</keyword>
<accession>A0ABT5H896</accession>
<organism evidence="1 2">
    <name type="scientific">Bacteroides zhangwenhongii</name>
    <dbReference type="NCBI Taxonomy" id="2650157"/>
    <lineage>
        <taxon>Bacteria</taxon>
        <taxon>Pseudomonadati</taxon>
        <taxon>Bacteroidota</taxon>
        <taxon>Bacteroidia</taxon>
        <taxon>Bacteroidales</taxon>
        <taxon>Bacteroidaceae</taxon>
        <taxon>Bacteroides</taxon>
    </lineage>
</organism>
<dbReference type="Proteomes" id="UP001215398">
    <property type="component" value="Unassembled WGS sequence"/>
</dbReference>
<name>A0ABT5H896_9BACE</name>
<dbReference type="RefSeq" id="WP_272720447.1">
    <property type="nucleotide sequence ID" value="NZ_JAQPYS010000056.1"/>
</dbReference>
<gene>
    <name evidence="1" type="ORF">PQG98_10775</name>
</gene>
<dbReference type="PROSITE" id="PS51257">
    <property type="entry name" value="PROKAR_LIPOPROTEIN"/>
    <property type="match status" value="1"/>
</dbReference>
<comment type="caution">
    <text evidence="1">The sequence shown here is derived from an EMBL/GenBank/DDBJ whole genome shotgun (WGS) entry which is preliminary data.</text>
</comment>
<dbReference type="InterPro" id="IPR032183">
    <property type="entry name" value="PKD-like"/>
</dbReference>
<reference evidence="1 2" key="1">
    <citation type="submission" date="2023-01" db="EMBL/GenBank/DDBJ databases">
        <title>Exploring GABA producing Bacteroides strains toward improving mental health.</title>
        <authorList>
            <person name="Yousuf B."/>
            <person name="Bouhlel N.E."/>
            <person name="Mottawea W."/>
            <person name="Hammami R."/>
        </authorList>
    </citation>
    <scope>NUCLEOTIDE SEQUENCE [LARGE SCALE GENOMIC DNA]</scope>
    <source>
        <strain evidence="1 2">UO.H1054</strain>
    </source>
</reference>